<feature type="domain" description="Resolvase/invertase-type recombinase catalytic" evidence="3">
    <location>
        <begin position="1"/>
        <end position="30"/>
    </location>
</feature>
<sequence>MNVLLSFAQFEREVTAERIRDKIAASKKKGMWMGGNLPLGYDVVDRKLVINKEEAATVRLLFDLYIELGTVRLLKAEADRLGIVTKKIIRKDESVTGGKPFLRGNLYRLLSNPLYIGLIPHKGETYSGQHEAIIDQETWDQVQHMMSSNRRERSSPTNVKAPFLLTGLVFDEEGEPLYQAQASKNGKRYRYYISKKLVSHPKSDSNGWRLPAQTVESMVIGLIHNLLQDRQRLMDLLELANRAPSLLEILKVKADELAGELIDENIEYQQSILRTIIHRVGFSTDTISFDLSRNALFNLLEIIEAIPTDSRNDIITLNHTVTMQRQGMETKLIIESATKARQPDPDLCRLIATARNWFDQLASGEVKSVKEIAIREKIFDTEITRMLPLAFLAPSIIEDILKGRQPETLTVRSLKRLSPLPTDWNEQRKRLGFHQ</sequence>
<keyword evidence="1" id="KW-0238">DNA-binding</keyword>
<dbReference type="InterPro" id="IPR006119">
    <property type="entry name" value="Resolv_N"/>
</dbReference>
<dbReference type="Gene3D" id="3.90.1750.20">
    <property type="entry name" value="Putative Large Serine Recombinase, Chain B, Domain 2"/>
    <property type="match status" value="1"/>
</dbReference>
<dbReference type="Pfam" id="PF07508">
    <property type="entry name" value="Recombinase"/>
    <property type="match status" value="1"/>
</dbReference>
<evidence type="ECO:0000256" key="1">
    <source>
        <dbReference type="ARBA" id="ARBA00023125"/>
    </source>
</evidence>
<name>A0A845MGC1_9PROT</name>
<dbReference type="InterPro" id="IPR038109">
    <property type="entry name" value="DNA_bind_recomb_sf"/>
</dbReference>
<dbReference type="InterPro" id="IPR011109">
    <property type="entry name" value="DNA_bind_recombinase_dom"/>
</dbReference>
<evidence type="ECO:0008006" key="7">
    <source>
        <dbReference type="Google" id="ProtNLM"/>
    </source>
</evidence>
<accession>A0A845MGC1</accession>
<organism evidence="5 6">
    <name type="scientific">Sneathiella chungangensis</name>
    <dbReference type="NCBI Taxonomy" id="1418234"/>
    <lineage>
        <taxon>Bacteria</taxon>
        <taxon>Pseudomonadati</taxon>
        <taxon>Pseudomonadota</taxon>
        <taxon>Alphaproteobacteria</taxon>
        <taxon>Sneathiellales</taxon>
        <taxon>Sneathiellaceae</taxon>
        <taxon>Sneathiella</taxon>
    </lineage>
</organism>
<dbReference type="InterPro" id="IPR050639">
    <property type="entry name" value="SSR_resolvase"/>
</dbReference>
<dbReference type="PROSITE" id="PS51737">
    <property type="entry name" value="RECOMBINASE_DNA_BIND"/>
    <property type="match status" value="1"/>
</dbReference>
<protein>
    <recommendedName>
        <fullName evidence="7">Recombinase family protein</fullName>
    </recommendedName>
</protein>
<comment type="caution">
    <text evidence="5">The sequence shown here is derived from an EMBL/GenBank/DDBJ whole genome shotgun (WGS) entry which is preliminary data.</text>
</comment>
<reference evidence="5 6" key="1">
    <citation type="journal article" date="2014" name="Int. J. Syst. Evol. Microbiol.">
        <title>Sneathiella chungangensis sp. nov., isolated from a marine sand, and emended description of the genus Sneathiella.</title>
        <authorList>
            <person name="Siamphan C."/>
            <person name="Kim H."/>
            <person name="Lee J.S."/>
            <person name="Kim W."/>
        </authorList>
    </citation>
    <scope>NUCLEOTIDE SEQUENCE [LARGE SCALE GENOMIC DNA]</scope>
    <source>
        <strain evidence="5 6">KCTC 32476</strain>
    </source>
</reference>
<dbReference type="GO" id="GO:0000150">
    <property type="term" value="F:DNA strand exchange activity"/>
    <property type="evidence" value="ECO:0007669"/>
    <property type="project" value="InterPro"/>
</dbReference>
<keyword evidence="2" id="KW-0233">DNA recombination</keyword>
<dbReference type="GO" id="GO:0003677">
    <property type="term" value="F:DNA binding"/>
    <property type="evidence" value="ECO:0007669"/>
    <property type="project" value="UniProtKB-KW"/>
</dbReference>
<evidence type="ECO:0000259" key="4">
    <source>
        <dbReference type="PROSITE" id="PS51737"/>
    </source>
</evidence>
<dbReference type="Proteomes" id="UP000445696">
    <property type="component" value="Unassembled WGS sequence"/>
</dbReference>
<feature type="domain" description="Recombinase" evidence="4">
    <location>
        <begin position="38"/>
        <end position="152"/>
    </location>
</feature>
<dbReference type="PROSITE" id="PS51736">
    <property type="entry name" value="RECOMBINASES_3"/>
    <property type="match status" value="1"/>
</dbReference>
<dbReference type="PANTHER" id="PTHR30461">
    <property type="entry name" value="DNA-INVERTASE FROM LAMBDOID PROPHAGE"/>
    <property type="match status" value="1"/>
</dbReference>
<dbReference type="PANTHER" id="PTHR30461:SF2">
    <property type="entry name" value="SERINE RECOMBINASE PINE-RELATED"/>
    <property type="match status" value="1"/>
</dbReference>
<evidence type="ECO:0000256" key="2">
    <source>
        <dbReference type="ARBA" id="ARBA00023172"/>
    </source>
</evidence>
<keyword evidence="6" id="KW-1185">Reference proteome</keyword>
<dbReference type="EMBL" id="WTVA01000004">
    <property type="protein sequence ID" value="MZR22705.1"/>
    <property type="molecule type" value="Genomic_DNA"/>
</dbReference>
<gene>
    <name evidence="5" type="ORF">GQF03_10200</name>
</gene>
<evidence type="ECO:0000259" key="3">
    <source>
        <dbReference type="PROSITE" id="PS51736"/>
    </source>
</evidence>
<evidence type="ECO:0000313" key="6">
    <source>
        <dbReference type="Proteomes" id="UP000445696"/>
    </source>
</evidence>
<proteinExistence type="predicted"/>
<evidence type="ECO:0000313" key="5">
    <source>
        <dbReference type="EMBL" id="MZR22705.1"/>
    </source>
</evidence>
<dbReference type="AlphaFoldDB" id="A0A845MGC1"/>